<feature type="signal peptide" evidence="1">
    <location>
        <begin position="1"/>
        <end position="27"/>
    </location>
</feature>
<dbReference type="Proteomes" id="UP000628775">
    <property type="component" value="Unassembled WGS sequence"/>
</dbReference>
<protein>
    <recommendedName>
        <fullName evidence="2">Bypass of forespore C C-terminal domain-containing protein</fullName>
    </recommendedName>
</protein>
<keyword evidence="1" id="KW-0732">Signal</keyword>
<reference evidence="3" key="1">
    <citation type="journal article" date="2014" name="Int. J. Syst. Evol. Microbiol.">
        <title>Complete genome sequence of Corynebacterium casei LMG S-19264T (=DSM 44701T), isolated from a smear-ripened cheese.</title>
        <authorList>
            <consortium name="US DOE Joint Genome Institute (JGI-PGF)"/>
            <person name="Walter F."/>
            <person name="Albersmeier A."/>
            <person name="Kalinowski J."/>
            <person name="Ruckert C."/>
        </authorList>
    </citation>
    <scope>NUCLEOTIDE SEQUENCE</scope>
    <source>
        <strain evidence="3">CGMCC 1.15371</strain>
    </source>
</reference>
<feature type="chain" id="PRO_5035202953" description="Bypass of forespore C C-terminal domain-containing protein" evidence="1">
    <location>
        <begin position="28"/>
        <end position="172"/>
    </location>
</feature>
<dbReference type="Pfam" id="PF08955">
    <property type="entry name" value="BofC_C"/>
    <property type="match status" value="1"/>
</dbReference>
<dbReference type="EMBL" id="BMIR01000009">
    <property type="protein sequence ID" value="GGE42772.1"/>
    <property type="molecule type" value="Genomic_DNA"/>
</dbReference>
<dbReference type="AlphaFoldDB" id="A0A8J2YHE5"/>
<sequence>MKKRLYILLVLACFSTGSFLSHTQARAEERKGIQVQAVSLSHIHMNTRYIDGISIQKTMDKHVLSLKDFLHQHPQWTLIKKTKTDVFLERKVDDLSPVSKAVGVLGLKNGNTLTLFNGSPEHNQIIQTFFQIDIHALQAKDFNRLKTGIPITNKEAYQNMLHLFAKYEVNVD</sequence>
<evidence type="ECO:0000313" key="3">
    <source>
        <dbReference type="EMBL" id="GGE42772.1"/>
    </source>
</evidence>
<organism evidence="3 4">
    <name type="scientific">Pullulanibacillus camelliae</name>
    <dbReference type="NCBI Taxonomy" id="1707096"/>
    <lineage>
        <taxon>Bacteria</taxon>
        <taxon>Bacillati</taxon>
        <taxon>Bacillota</taxon>
        <taxon>Bacilli</taxon>
        <taxon>Bacillales</taxon>
        <taxon>Sporolactobacillaceae</taxon>
        <taxon>Pullulanibacillus</taxon>
    </lineage>
</organism>
<dbReference type="RefSeq" id="WP_188693593.1">
    <property type="nucleotide sequence ID" value="NZ_BMIR01000009.1"/>
</dbReference>
<dbReference type="InterPro" id="IPR038118">
    <property type="entry name" value="BOFC_N_sf"/>
</dbReference>
<evidence type="ECO:0000256" key="1">
    <source>
        <dbReference type="SAM" id="SignalP"/>
    </source>
</evidence>
<dbReference type="Gene3D" id="3.10.20.420">
    <property type="entry name" value="Bypass-of-forespore C, N-terminal domain"/>
    <property type="match status" value="1"/>
</dbReference>
<dbReference type="InterPro" id="IPR038117">
    <property type="entry name" value="BofC_C_sf"/>
</dbReference>
<evidence type="ECO:0000259" key="2">
    <source>
        <dbReference type="Pfam" id="PF08955"/>
    </source>
</evidence>
<proteinExistence type="predicted"/>
<accession>A0A8J2YHE5</accession>
<dbReference type="InterPro" id="IPR015050">
    <property type="entry name" value="BofC_C"/>
</dbReference>
<feature type="domain" description="Bypass of forespore C C-terminal" evidence="2">
    <location>
        <begin position="93"/>
        <end position="164"/>
    </location>
</feature>
<evidence type="ECO:0000313" key="4">
    <source>
        <dbReference type="Proteomes" id="UP000628775"/>
    </source>
</evidence>
<reference evidence="3" key="2">
    <citation type="submission" date="2020-09" db="EMBL/GenBank/DDBJ databases">
        <authorList>
            <person name="Sun Q."/>
            <person name="Zhou Y."/>
        </authorList>
    </citation>
    <scope>NUCLEOTIDE SEQUENCE</scope>
    <source>
        <strain evidence="3">CGMCC 1.15371</strain>
    </source>
</reference>
<dbReference type="Gene3D" id="3.30.70.1740">
    <property type="entry name" value="Bypass-of-forespore C, C-terminal domain"/>
    <property type="match status" value="1"/>
</dbReference>
<name>A0A8J2YHE5_9BACL</name>
<comment type="caution">
    <text evidence="3">The sequence shown here is derived from an EMBL/GenBank/DDBJ whole genome shotgun (WGS) entry which is preliminary data.</text>
</comment>
<keyword evidence="4" id="KW-1185">Reference proteome</keyword>
<gene>
    <name evidence="3" type="ORF">GCM10011391_22000</name>
</gene>